<reference evidence="1 2" key="1">
    <citation type="submission" date="2016-02" db="EMBL/GenBank/DDBJ databases">
        <authorList>
            <person name="Wen L."/>
            <person name="He K."/>
            <person name="Yang H."/>
        </authorList>
    </citation>
    <scope>NUCLEOTIDE SEQUENCE [LARGE SCALE GENOMIC DNA]</scope>
    <source>
        <strain evidence="1 2">DSM 22607</strain>
    </source>
</reference>
<dbReference type="STRING" id="626937.HMPREF3293_00393"/>
<dbReference type="EMBL" id="LSZW01000032">
    <property type="protein sequence ID" value="KXK66702.1"/>
    <property type="molecule type" value="Genomic_DNA"/>
</dbReference>
<sequence length="45" mass="5402">MVGKPDKRWQNALTKRIFVCYNKNIKMLNFNKNVSEFADLSFFNM</sequence>
<evidence type="ECO:0000313" key="1">
    <source>
        <dbReference type="EMBL" id="KXK66702.1"/>
    </source>
</evidence>
<organism evidence="1 2">
    <name type="scientific">Christensenella minuta</name>
    <dbReference type="NCBI Taxonomy" id="626937"/>
    <lineage>
        <taxon>Bacteria</taxon>
        <taxon>Bacillati</taxon>
        <taxon>Bacillota</taxon>
        <taxon>Clostridia</taxon>
        <taxon>Christensenellales</taxon>
        <taxon>Christensenellaceae</taxon>
        <taxon>Christensenella</taxon>
    </lineage>
</organism>
<keyword evidence="2" id="KW-1185">Reference proteome</keyword>
<gene>
    <name evidence="1" type="ORF">HMPREF3293_00393</name>
</gene>
<protein>
    <submittedName>
        <fullName evidence="1">Uncharacterized protein</fullName>
    </submittedName>
</protein>
<name>A0A136Q7T0_9FIRM</name>
<evidence type="ECO:0000313" key="2">
    <source>
        <dbReference type="Proteomes" id="UP000070366"/>
    </source>
</evidence>
<dbReference type="AlphaFoldDB" id="A0A136Q7T0"/>
<comment type="caution">
    <text evidence="1">The sequence shown here is derived from an EMBL/GenBank/DDBJ whole genome shotgun (WGS) entry which is preliminary data.</text>
</comment>
<accession>A0A136Q7T0</accession>
<dbReference type="Proteomes" id="UP000070366">
    <property type="component" value="Unassembled WGS sequence"/>
</dbReference>
<proteinExistence type="predicted"/>